<accession>A0A8H6Z7F5</accession>
<feature type="compositionally biased region" description="Polar residues" evidence="1">
    <location>
        <begin position="170"/>
        <end position="183"/>
    </location>
</feature>
<gene>
    <name evidence="2" type="ORF">MVEN_00029600</name>
</gene>
<feature type="region of interest" description="Disordered" evidence="1">
    <location>
        <begin position="170"/>
        <end position="190"/>
    </location>
</feature>
<reference evidence="2" key="1">
    <citation type="submission" date="2020-05" db="EMBL/GenBank/DDBJ databases">
        <title>Mycena genomes resolve the evolution of fungal bioluminescence.</title>
        <authorList>
            <person name="Tsai I.J."/>
        </authorList>
    </citation>
    <scope>NUCLEOTIDE SEQUENCE</scope>
    <source>
        <strain evidence="2">CCC161011</strain>
    </source>
</reference>
<keyword evidence="3" id="KW-1185">Reference proteome</keyword>
<proteinExistence type="predicted"/>
<evidence type="ECO:0000256" key="1">
    <source>
        <dbReference type="SAM" id="MobiDB-lite"/>
    </source>
</evidence>
<sequence>MARGIGARHAQRSMARLAIPFAGEGAGIPGSPRKCGVDAQEELNGFGGARDRDIRAGGAITEVIGGLIGFPPHLLFRPRIPEALLTLVLQVAWCRDTLALQLHTEAVERLANLHGTSSGQKGSARTVALAFQRLLSVCGCSTSESFTAWTDPSRTHSIWSIAHLSMMPRQKSSNTDLQPSSASPDAAEGKRAQQIVRATGFVTTLAAPRLRTGFSDGA</sequence>
<evidence type="ECO:0000313" key="2">
    <source>
        <dbReference type="EMBL" id="KAF7371731.1"/>
    </source>
</evidence>
<organism evidence="2 3">
    <name type="scientific">Mycena venus</name>
    <dbReference type="NCBI Taxonomy" id="2733690"/>
    <lineage>
        <taxon>Eukaryota</taxon>
        <taxon>Fungi</taxon>
        <taxon>Dikarya</taxon>
        <taxon>Basidiomycota</taxon>
        <taxon>Agaricomycotina</taxon>
        <taxon>Agaricomycetes</taxon>
        <taxon>Agaricomycetidae</taxon>
        <taxon>Agaricales</taxon>
        <taxon>Marasmiineae</taxon>
        <taxon>Mycenaceae</taxon>
        <taxon>Mycena</taxon>
    </lineage>
</organism>
<dbReference type="EMBL" id="JACAZI010000001">
    <property type="protein sequence ID" value="KAF7371731.1"/>
    <property type="molecule type" value="Genomic_DNA"/>
</dbReference>
<name>A0A8H6Z7F5_9AGAR</name>
<protein>
    <submittedName>
        <fullName evidence="2">Uncharacterized protein</fullName>
    </submittedName>
</protein>
<dbReference type="Proteomes" id="UP000620124">
    <property type="component" value="Unassembled WGS sequence"/>
</dbReference>
<dbReference type="AlphaFoldDB" id="A0A8H6Z7F5"/>
<comment type="caution">
    <text evidence="2">The sequence shown here is derived from an EMBL/GenBank/DDBJ whole genome shotgun (WGS) entry which is preliminary data.</text>
</comment>
<evidence type="ECO:0000313" key="3">
    <source>
        <dbReference type="Proteomes" id="UP000620124"/>
    </source>
</evidence>